<dbReference type="PANTHER" id="PTHR34801">
    <property type="entry name" value="EXPRESSED PROTEIN"/>
    <property type="match status" value="1"/>
</dbReference>
<reference evidence="1 2" key="1">
    <citation type="submission" date="2024-02" db="EMBL/GenBank/DDBJ databases">
        <authorList>
            <person name="Chen Y."/>
            <person name="Shah S."/>
            <person name="Dougan E. K."/>
            <person name="Thang M."/>
            <person name="Chan C."/>
        </authorList>
    </citation>
    <scope>NUCLEOTIDE SEQUENCE [LARGE SCALE GENOMIC DNA]</scope>
</reference>
<accession>A0ABP0HIJ2</accession>
<dbReference type="Pfam" id="PF07386">
    <property type="entry name" value="DUF1499"/>
    <property type="match status" value="1"/>
</dbReference>
<sequence>AIKQLQEFIENYPPGRVDGIDSGGCRLLQVQPQYLYAQFASFIGLISDVEFAIMENGSVQIRSALRSMAPDALGTVQTPPDSLANAKRLNWLSERLRKVGWTAPEITEQTHPEYFEANFQAGLKTIGLEYMPEKDGVPKPEYI</sequence>
<dbReference type="InterPro" id="IPR010865">
    <property type="entry name" value="DUF1499"/>
</dbReference>
<evidence type="ECO:0000313" key="1">
    <source>
        <dbReference type="EMBL" id="CAK8990026.1"/>
    </source>
</evidence>
<gene>
    <name evidence="1" type="ORF">SCF082_LOCUS2074</name>
</gene>
<dbReference type="Proteomes" id="UP001642464">
    <property type="component" value="Unassembled WGS sequence"/>
</dbReference>
<proteinExistence type="predicted"/>
<evidence type="ECO:0000313" key="2">
    <source>
        <dbReference type="Proteomes" id="UP001642464"/>
    </source>
</evidence>
<dbReference type="EMBL" id="CAXAMM010001024">
    <property type="protein sequence ID" value="CAK8990026.1"/>
    <property type="molecule type" value="Genomic_DNA"/>
</dbReference>
<name>A0ABP0HIJ2_9DINO</name>
<dbReference type="PANTHER" id="PTHR34801:SF6">
    <property type="entry name" value="SLL1620 PROTEIN"/>
    <property type="match status" value="1"/>
</dbReference>
<comment type="caution">
    <text evidence="1">The sequence shown here is derived from an EMBL/GenBank/DDBJ whole genome shotgun (WGS) entry which is preliminary data.</text>
</comment>
<protein>
    <submittedName>
        <fullName evidence="1">Uncharacterized protein</fullName>
    </submittedName>
</protein>
<organism evidence="1 2">
    <name type="scientific">Durusdinium trenchii</name>
    <dbReference type="NCBI Taxonomy" id="1381693"/>
    <lineage>
        <taxon>Eukaryota</taxon>
        <taxon>Sar</taxon>
        <taxon>Alveolata</taxon>
        <taxon>Dinophyceae</taxon>
        <taxon>Suessiales</taxon>
        <taxon>Symbiodiniaceae</taxon>
        <taxon>Durusdinium</taxon>
    </lineage>
</organism>
<feature type="non-terminal residue" evidence="1">
    <location>
        <position position="1"/>
    </location>
</feature>
<keyword evidence="2" id="KW-1185">Reference proteome</keyword>